<dbReference type="PROSITE" id="PS51257">
    <property type="entry name" value="PROKAR_LIPOPROTEIN"/>
    <property type="match status" value="1"/>
</dbReference>
<sequence>MLKKTGLLLLLLTIVIGYGCATQLEKANKGAEKTGEPVGKVLRIPGSAAEGTAGGIAGEAESNPYNR</sequence>
<name>A0A3B0RA32_9ZZZZ</name>
<feature type="region of interest" description="Disordered" evidence="1">
    <location>
        <begin position="45"/>
        <end position="67"/>
    </location>
</feature>
<reference evidence="2" key="1">
    <citation type="submission" date="2018-06" db="EMBL/GenBank/DDBJ databases">
        <authorList>
            <person name="Zhirakovskaya E."/>
        </authorList>
    </citation>
    <scope>NUCLEOTIDE SEQUENCE</scope>
</reference>
<organism evidence="2">
    <name type="scientific">hydrothermal vent metagenome</name>
    <dbReference type="NCBI Taxonomy" id="652676"/>
    <lineage>
        <taxon>unclassified sequences</taxon>
        <taxon>metagenomes</taxon>
        <taxon>ecological metagenomes</taxon>
    </lineage>
</organism>
<proteinExistence type="predicted"/>
<evidence type="ECO:0000313" key="2">
    <source>
        <dbReference type="EMBL" id="VAV84798.1"/>
    </source>
</evidence>
<evidence type="ECO:0000256" key="1">
    <source>
        <dbReference type="SAM" id="MobiDB-lite"/>
    </source>
</evidence>
<accession>A0A3B0RA32</accession>
<dbReference type="EMBL" id="UOEA01000073">
    <property type="protein sequence ID" value="VAV84798.1"/>
    <property type="molecule type" value="Genomic_DNA"/>
</dbReference>
<protein>
    <submittedName>
        <fullName evidence="2">Uncharacterized protein</fullName>
    </submittedName>
</protein>
<dbReference type="AlphaFoldDB" id="A0A3B0RA32"/>
<gene>
    <name evidence="2" type="ORF">MNBD_DELTA01-1883</name>
</gene>